<accession>A0A7W9CAP9</accession>
<evidence type="ECO:0000256" key="2">
    <source>
        <dbReference type="ARBA" id="ARBA00023235"/>
    </source>
</evidence>
<dbReference type="CDD" id="cd00429">
    <property type="entry name" value="RPE"/>
    <property type="match status" value="1"/>
</dbReference>
<evidence type="ECO:0000313" key="3">
    <source>
        <dbReference type="EMBL" id="MBB5741951.1"/>
    </source>
</evidence>
<dbReference type="Gene3D" id="3.20.20.70">
    <property type="entry name" value="Aldolase class I"/>
    <property type="match status" value="1"/>
</dbReference>
<dbReference type="GO" id="GO:0005975">
    <property type="term" value="P:carbohydrate metabolic process"/>
    <property type="evidence" value="ECO:0007669"/>
    <property type="project" value="InterPro"/>
</dbReference>
<keyword evidence="2 3" id="KW-0413">Isomerase</keyword>
<dbReference type="InterPro" id="IPR011060">
    <property type="entry name" value="RibuloseP-bd_barrel"/>
</dbReference>
<dbReference type="PANTHER" id="PTHR11749">
    <property type="entry name" value="RIBULOSE-5-PHOSPHATE-3-EPIMERASE"/>
    <property type="match status" value="1"/>
</dbReference>
<evidence type="ECO:0000256" key="1">
    <source>
        <dbReference type="ARBA" id="ARBA00022723"/>
    </source>
</evidence>
<dbReference type="GO" id="GO:0046872">
    <property type="term" value="F:metal ion binding"/>
    <property type="evidence" value="ECO:0007669"/>
    <property type="project" value="UniProtKB-KW"/>
</dbReference>
<sequence>MSTINYSASIMCGDLANLETTIQEIERVGIDALHIDILDGKFSPSMPLGLETVRRVRQVTDLPMDAHIMTMNNEYFVNEMLDIGAESVTFHVETTLHIDRLVNLAKKAGAKVGVALNPATSLSVLEFILPEVDSVCLMLINPGYATDKGEKQVPYALEKVRRLRALIDDFGLNVGLQVDGRVSLEVIPDLVRVGATNLVLGSTSLFIPGRTLEENKRLLDEAVAAGTVS</sequence>
<keyword evidence="1" id="KW-0479">Metal-binding</keyword>
<dbReference type="SUPFAM" id="SSF51366">
    <property type="entry name" value="Ribulose-phoshate binding barrel"/>
    <property type="match status" value="1"/>
</dbReference>
<evidence type="ECO:0000313" key="4">
    <source>
        <dbReference type="Proteomes" id="UP000517712"/>
    </source>
</evidence>
<name>A0A7W9CAP9_9MICO</name>
<dbReference type="Pfam" id="PF00834">
    <property type="entry name" value="Ribul_P_3_epim"/>
    <property type="match status" value="1"/>
</dbReference>
<dbReference type="Proteomes" id="UP000517712">
    <property type="component" value="Unassembled WGS sequence"/>
</dbReference>
<keyword evidence="4" id="KW-1185">Reference proteome</keyword>
<dbReference type="EMBL" id="JACHMU010000001">
    <property type="protein sequence ID" value="MBB5741951.1"/>
    <property type="molecule type" value="Genomic_DNA"/>
</dbReference>
<protein>
    <submittedName>
        <fullName evidence="3">Ribulose-phosphate 3-epimerase</fullName>
        <ecNumber evidence="3">5.1.3.1</ecNumber>
    </submittedName>
</protein>
<dbReference type="AlphaFoldDB" id="A0A7W9CAP9"/>
<reference evidence="3 4" key="1">
    <citation type="submission" date="2020-08" db="EMBL/GenBank/DDBJ databases">
        <title>Sequencing the genomes of 1000 actinobacteria strains.</title>
        <authorList>
            <person name="Klenk H.-P."/>
        </authorList>
    </citation>
    <scope>NUCLEOTIDE SEQUENCE [LARGE SCALE GENOMIC DNA]</scope>
    <source>
        <strain evidence="3 4">DSM 24823</strain>
    </source>
</reference>
<dbReference type="EC" id="5.1.3.1" evidence="3"/>
<dbReference type="InterPro" id="IPR000056">
    <property type="entry name" value="Ribul_P_3_epim-like"/>
</dbReference>
<gene>
    <name evidence="3" type="ORF">HD600_000448</name>
</gene>
<proteinExistence type="predicted"/>
<comment type="caution">
    <text evidence="3">The sequence shown here is derived from an EMBL/GenBank/DDBJ whole genome shotgun (WGS) entry which is preliminary data.</text>
</comment>
<dbReference type="InterPro" id="IPR013785">
    <property type="entry name" value="Aldolase_TIM"/>
</dbReference>
<organism evidence="3 4">
    <name type="scientific">Microbacterium ginsengiterrae</name>
    <dbReference type="NCBI Taxonomy" id="546115"/>
    <lineage>
        <taxon>Bacteria</taxon>
        <taxon>Bacillati</taxon>
        <taxon>Actinomycetota</taxon>
        <taxon>Actinomycetes</taxon>
        <taxon>Micrococcales</taxon>
        <taxon>Microbacteriaceae</taxon>
        <taxon>Microbacterium</taxon>
    </lineage>
</organism>
<dbReference type="RefSeq" id="WP_206706068.1">
    <property type="nucleotide sequence ID" value="NZ_BAAAPG010000003.1"/>
</dbReference>
<dbReference type="GO" id="GO:0004750">
    <property type="term" value="F:D-ribulose-phosphate 3-epimerase activity"/>
    <property type="evidence" value="ECO:0007669"/>
    <property type="project" value="UniProtKB-EC"/>
</dbReference>